<keyword evidence="1 3" id="KW-0689">Ribosomal protein</keyword>
<dbReference type="EMBL" id="NDWU01000022">
    <property type="protein sequence ID" value="PUA31231.1"/>
    <property type="molecule type" value="Genomic_DNA"/>
</dbReference>
<dbReference type="GO" id="GO:0006412">
    <property type="term" value="P:translation"/>
    <property type="evidence" value="ECO:0007669"/>
    <property type="project" value="InterPro"/>
</dbReference>
<evidence type="ECO:0000256" key="2">
    <source>
        <dbReference type="ARBA" id="ARBA00023274"/>
    </source>
</evidence>
<organism evidence="3 4">
    <name type="scientific">Candidatus Terraquivivens tikiterensis</name>
    <dbReference type="NCBI Taxonomy" id="1980982"/>
    <lineage>
        <taxon>Archaea</taxon>
        <taxon>Nitrososphaerota</taxon>
        <taxon>Candidatus Wolframiiraptoraceae</taxon>
        <taxon>Candidatus Terraquivivens</taxon>
    </lineage>
</organism>
<dbReference type="Gene3D" id="3.30.1740.20">
    <property type="entry name" value="Ribosomal protein S26e"/>
    <property type="match status" value="1"/>
</dbReference>
<keyword evidence="2" id="KW-0687">Ribonucleoprotein</keyword>
<gene>
    <name evidence="3" type="ORF">B9J98_07185</name>
</gene>
<sequence length="92" mass="10407">MPFKRKSRGRAKGAKGKEPMVQCDNCGAYVPRSKIQRVTRRVSLVSKDLAKELKQQGAYLAENIITKNLCISCAIHYGILKVRAREERKLCT</sequence>
<evidence type="ECO:0000313" key="3">
    <source>
        <dbReference type="EMBL" id="PUA31231.1"/>
    </source>
</evidence>
<dbReference type="PANTHER" id="PTHR12538">
    <property type="entry name" value="40S RIBOSOMAL PROTEIN S26"/>
    <property type="match status" value="1"/>
</dbReference>
<evidence type="ECO:0000313" key="4">
    <source>
        <dbReference type="Proteomes" id="UP000244066"/>
    </source>
</evidence>
<protein>
    <submittedName>
        <fullName evidence="3">30S ribosomal protein S26e</fullName>
    </submittedName>
</protein>
<dbReference type="Proteomes" id="UP000244066">
    <property type="component" value="Unassembled WGS sequence"/>
</dbReference>
<proteinExistence type="predicted"/>
<dbReference type="InterPro" id="IPR038551">
    <property type="entry name" value="Ribosomal_eS26_sf"/>
</dbReference>
<comment type="caution">
    <text evidence="3">The sequence shown here is derived from an EMBL/GenBank/DDBJ whole genome shotgun (WGS) entry which is preliminary data.</text>
</comment>
<reference evidence="3 4" key="1">
    <citation type="submission" date="2017-04" db="EMBL/GenBank/DDBJ databases">
        <title>Draft Aigarchaeota genome from a New Zealand hot spring.</title>
        <authorList>
            <person name="Reysenbach A.-L."/>
            <person name="Donaho J.A."/>
            <person name="Gerhart J."/>
            <person name="Kelley J.F."/>
            <person name="Kouba K."/>
            <person name="Podar M."/>
            <person name="Stott M."/>
        </authorList>
    </citation>
    <scope>NUCLEOTIDE SEQUENCE [LARGE SCALE GENOMIC DNA]</scope>
    <source>
        <strain evidence="3">NZ13_MG1</strain>
    </source>
</reference>
<dbReference type="Pfam" id="PF01283">
    <property type="entry name" value="Ribosomal_S26e"/>
    <property type="match status" value="1"/>
</dbReference>
<dbReference type="GO" id="GO:0022627">
    <property type="term" value="C:cytosolic small ribosomal subunit"/>
    <property type="evidence" value="ECO:0007669"/>
    <property type="project" value="TreeGrafter"/>
</dbReference>
<dbReference type="InterPro" id="IPR000892">
    <property type="entry name" value="Ribosomal_eS26"/>
</dbReference>
<evidence type="ECO:0000256" key="1">
    <source>
        <dbReference type="ARBA" id="ARBA00022980"/>
    </source>
</evidence>
<dbReference type="GO" id="GO:0003735">
    <property type="term" value="F:structural constituent of ribosome"/>
    <property type="evidence" value="ECO:0007669"/>
    <property type="project" value="InterPro"/>
</dbReference>
<name>A0A2R7Y114_9ARCH</name>
<accession>A0A2R7Y114</accession>
<dbReference type="PANTHER" id="PTHR12538:SF0">
    <property type="entry name" value="40S RIBOSOMAL PROTEIN S26"/>
    <property type="match status" value="1"/>
</dbReference>
<dbReference type="AlphaFoldDB" id="A0A2R7Y114"/>
<dbReference type="NCBIfam" id="NF006816">
    <property type="entry name" value="PRK09335.1"/>
    <property type="match status" value="1"/>
</dbReference>
<dbReference type="GO" id="GO:0003729">
    <property type="term" value="F:mRNA binding"/>
    <property type="evidence" value="ECO:0007669"/>
    <property type="project" value="TreeGrafter"/>
</dbReference>